<evidence type="ECO:0000256" key="4">
    <source>
        <dbReference type="ARBA" id="ARBA00022989"/>
    </source>
</evidence>
<accession>A0A0P7BKI8</accession>
<evidence type="ECO:0000256" key="2">
    <source>
        <dbReference type="ARBA" id="ARBA00022448"/>
    </source>
</evidence>
<dbReference type="AlphaFoldDB" id="A0A0P7BKI8"/>
<dbReference type="InterPro" id="IPR011701">
    <property type="entry name" value="MFS"/>
</dbReference>
<dbReference type="Pfam" id="PF07690">
    <property type="entry name" value="MFS_1"/>
    <property type="match status" value="1"/>
</dbReference>
<evidence type="ECO:0000256" key="1">
    <source>
        <dbReference type="ARBA" id="ARBA00004141"/>
    </source>
</evidence>
<keyword evidence="10" id="KW-1185">Reference proteome</keyword>
<dbReference type="Gene3D" id="1.20.1250.20">
    <property type="entry name" value="MFS general substrate transporter like domains"/>
    <property type="match status" value="1"/>
</dbReference>
<dbReference type="Proteomes" id="UP000050424">
    <property type="component" value="Unassembled WGS sequence"/>
</dbReference>
<gene>
    <name evidence="9" type="ORF">AK830_g5693</name>
</gene>
<comment type="caution">
    <text evidence="9">The sequence shown here is derived from an EMBL/GenBank/DDBJ whole genome shotgun (WGS) entry which is preliminary data.</text>
</comment>
<dbReference type="InterPro" id="IPR036259">
    <property type="entry name" value="MFS_trans_sf"/>
</dbReference>
<feature type="domain" description="Major facilitator superfamily (MFS) profile" evidence="8">
    <location>
        <begin position="1"/>
        <end position="306"/>
    </location>
</feature>
<dbReference type="PROSITE" id="PS50850">
    <property type="entry name" value="MFS"/>
    <property type="match status" value="1"/>
</dbReference>
<evidence type="ECO:0000313" key="9">
    <source>
        <dbReference type="EMBL" id="KPM40830.1"/>
    </source>
</evidence>
<keyword evidence="2" id="KW-0813">Transport</keyword>
<feature type="transmembrane region" description="Helical" evidence="7">
    <location>
        <begin position="109"/>
        <end position="126"/>
    </location>
</feature>
<keyword evidence="4 7" id="KW-1133">Transmembrane helix</keyword>
<dbReference type="PANTHER" id="PTHR23502:SF51">
    <property type="entry name" value="QUINIDINE RESISTANCE PROTEIN 1-RELATED"/>
    <property type="match status" value="1"/>
</dbReference>
<dbReference type="SUPFAM" id="SSF103473">
    <property type="entry name" value="MFS general substrate transporter"/>
    <property type="match status" value="1"/>
</dbReference>
<dbReference type="InterPro" id="IPR020846">
    <property type="entry name" value="MFS_dom"/>
</dbReference>
<keyword evidence="3 7" id="KW-0812">Transmembrane</keyword>
<dbReference type="OrthoDB" id="440553at2759"/>
<protein>
    <recommendedName>
        <fullName evidence="8">Major facilitator superfamily (MFS) profile domain-containing protein</fullName>
    </recommendedName>
</protein>
<keyword evidence="6" id="KW-0325">Glycoprotein</keyword>
<feature type="transmembrane region" description="Helical" evidence="7">
    <location>
        <begin position="58"/>
        <end position="77"/>
    </location>
</feature>
<dbReference type="STRING" id="78410.A0A0P7BKI8"/>
<comment type="subcellular location">
    <subcellularLocation>
        <location evidence="1">Membrane</location>
        <topology evidence="1">Multi-pass membrane protein</topology>
    </subcellularLocation>
</comment>
<feature type="transmembrane region" description="Helical" evidence="7">
    <location>
        <begin position="138"/>
        <end position="157"/>
    </location>
</feature>
<dbReference type="GO" id="GO:0022857">
    <property type="term" value="F:transmembrane transporter activity"/>
    <property type="evidence" value="ECO:0007669"/>
    <property type="project" value="InterPro"/>
</dbReference>
<proteinExistence type="predicted"/>
<feature type="transmembrane region" description="Helical" evidence="7">
    <location>
        <begin position="221"/>
        <end position="246"/>
    </location>
</feature>
<dbReference type="GO" id="GO:0005886">
    <property type="term" value="C:plasma membrane"/>
    <property type="evidence" value="ECO:0007669"/>
    <property type="project" value="TreeGrafter"/>
</dbReference>
<dbReference type="EMBL" id="LKCW01000075">
    <property type="protein sequence ID" value="KPM40830.1"/>
    <property type="molecule type" value="Genomic_DNA"/>
</dbReference>
<evidence type="ECO:0000256" key="3">
    <source>
        <dbReference type="ARBA" id="ARBA00022692"/>
    </source>
</evidence>
<reference evidence="9 10" key="1">
    <citation type="submission" date="2015-09" db="EMBL/GenBank/DDBJ databases">
        <title>Draft genome of a European isolate of the apple canker pathogen Neonectria ditissima.</title>
        <authorList>
            <person name="Gomez-Cortecero A."/>
            <person name="Harrison R.J."/>
            <person name="Armitage A.D."/>
        </authorList>
    </citation>
    <scope>NUCLEOTIDE SEQUENCE [LARGE SCALE GENOMIC DNA]</scope>
    <source>
        <strain evidence="9 10">R09/05</strain>
    </source>
</reference>
<feature type="transmembrane region" description="Helical" evidence="7">
    <location>
        <begin position="30"/>
        <end position="46"/>
    </location>
</feature>
<evidence type="ECO:0000256" key="5">
    <source>
        <dbReference type="ARBA" id="ARBA00023136"/>
    </source>
</evidence>
<evidence type="ECO:0000259" key="8">
    <source>
        <dbReference type="PROSITE" id="PS50850"/>
    </source>
</evidence>
<evidence type="ECO:0000256" key="7">
    <source>
        <dbReference type="SAM" id="Phobius"/>
    </source>
</evidence>
<sequence>MFSTLSSLIYLPALTPISKALNVSLTFMNLTVISYMVVAGIAPAFMGDLADQSGRRPICILLFILMLGANLGTTTLSKRSVLFVLRMLLSASASATVSVADVTGKCTRMLMRGSIIMAPTLGPVLGGVLADKLGWRCIFWFMSVLTGSTLLILIMFLPETQRRIVGDGLKPARGIYWSLMFPNCHATRPLQNEGAQEQNKKKYRFPNPLTCVSVLAHKGSLFTILIGAIAYVNLITLLTSLASLTIDIYDLTYLQAGLIYLPSGVSAAVSSKLTGIAAPPPCPRASSVDWRRQVSRLEFPSRVSQV</sequence>
<name>A0A0P7BKI8_9HYPO</name>
<evidence type="ECO:0000256" key="6">
    <source>
        <dbReference type="ARBA" id="ARBA00023180"/>
    </source>
</evidence>
<evidence type="ECO:0000313" key="10">
    <source>
        <dbReference type="Proteomes" id="UP000050424"/>
    </source>
</evidence>
<keyword evidence="5 7" id="KW-0472">Membrane</keyword>
<dbReference type="PANTHER" id="PTHR23502">
    <property type="entry name" value="MAJOR FACILITATOR SUPERFAMILY"/>
    <property type="match status" value="1"/>
</dbReference>
<organism evidence="9 10">
    <name type="scientific">Neonectria ditissima</name>
    <dbReference type="NCBI Taxonomy" id="78410"/>
    <lineage>
        <taxon>Eukaryota</taxon>
        <taxon>Fungi</taxon>
        <taxon>Dikarya</taxon>
        <taxon>Ascomycota</taxon>
        <taxon>Pezizomycotina</taxon>
        <taxon>Sordariomycetes</taxon>
        <taxon>Hypocreomycetidae</taxon>
        <taxon>Hypocreales</taxon>
        <taxon>Nectriaceae</taxon>
        <taxon>Neonectria</taxon>
    </lineage>
</organism>